<dbReference type="InterPro" id="IPR021782">
    <property type="entry name" value="DUF3347"/>
</dbReference>
<dbReference type="EMBL" id="FMZO01000012">
    <property type="protein sequence ID" value="SDD70774.1"/>
    <property type="molecule type" value="Genomic_DNA"/>
</dbReference>
<name>A0A1G6WYB4_NIADE</name>
<accession>A0A1G6WYB4</accession>
<dbReference type="STRING" id="1285928.SAMN04487894_11268"/>
<dbReference type="Pfam" id="PF11827">
    <property type="entry name" value="DUF3347"/>
    <property type="match status" value="1"/>
</dbReference>
<proteinExistence type="predicted"/>
<organism evidence="2 3">
    <name type="scientific">Niabella drilacis (strain DSM 25811 / CCM 8410 / CCUG 62505 / LMG 26954 / E90)</name>
    <dbReference type="NCBI Taxonomy" id="1285928"/>
    <lineage>
        <taxon>Bacteria</taxon>
        <taxon>Pseudomonadati</taxon>
        <taxon>Bacteroidota</taxon>
        <taxon>Chitinophagia</taxon>
        <taxon>Chitinophagales</taxon>
        <taxon>Chitinophagaceae</taxon>
        <taxon>Niabella</taxon>
    </lineage>
</organism>
<dbReference type="Proteomes" id="UP000198757">
    <property type="component" value="Unassembled WGS sequence"/>
</dbReference>
<feature type="domain" description="DUF3347" evidence="1">
    <location>
        <begin position="50"/>
        <end position="136"/>
    </location>
</feature>
<gene>
    <name evidence="2" type="ORF">SAMN04487894_11268</name>
</gene>
<protein>
    <recommendedName>
        <fullName evidence="1">DUF3347 domain-containing protein</fullName>
    </recommendedName>
</protein>
<dbReference type="OrthoDB" id="5513217at2"/>
<keyword evidence="3" id="KW-1185">Reference proteome</keyword>
<reference evidence="3" key="1">
    <citation type="submission" date="2016-10" db="EMBL/GenBank/DDBJ databases">
        <authorList>
            <person name="Varghese N."/>
            <person name="Submissions S."/>
        </authorList>
    </citation>
    <scope>NUCLEOTIDE SEQUENCE [LARGE SCALE GENOMIC DNA]</scope>
    <source>
        <strain evidence="3">DSM 25811 / CCM 8410 / LMG 26954 / E90</strain>
    </source>
</reference>
<evidence type="ECO:0000259" key="1">
    <source>
        <dbReference type="Pfam" id="PF11827"/>
    </source>
</evidence>
<dbReference type="AlphaFoldDB" id="A0A1G6WYB4"/>
<evidence type="ECO:0000313" key="3">
    <source>
        <dbReference type="Proteomes" id="UP000198757"/>
    </source>
</evidence>
<evidence type="ECO:0000313" key="2">
    <source>
        <dbReference type="EMBL" id="SDD70774.1"/>
    </source>
</evidence>
<dbReference type="RefSeq" id="WP_090391785.1">
    <property type="nucleotide sequence ID" value="NZ_FMZO01000012.1"/>
</dbReference>
<sequence>MKKLLVVIVVVIAAFLVYKLIKKDNPPREKPVPIAVSKHSDVFNHSVDAVLASYYVMADGFVNWDTAAVSKAALTLQTALTDFKVEELKQDSAIYQTARYPLEMAKTNTGIIVNARDWAEKRHALNDLSDALRMLLLTVKYDQALVYWQECPMAFGEGQPANWLSGKNEIVNPYLGTKDPKYGQTMLNCGENKMIIDFTKPDSAQAK</sequence>